<sequence length="260" mass="28577">MPGPPFAFGALLVLSALLVSMLIPENPHATRLNKPRLPNGLSPGKFSGSWSDSADCSGAACSTNSISTGKDHSQHYLATNTRRLLQARQKPGIRFAGHKYGLDQCEQMNKDHSYCQHHKNLYGSSHSGRESACHCPTHHRRYGHVNIQVANNEACPICLSHSRSSSNTSATIMMPSEARSPLCPQHLDEQQFCLLRPADPSERYESDVKQRMDYSDGGSTDFQDNHGSLKCSSYESLLWDTKAPLARNGKSLSCGFFPVS</sequence>
<organism evidence="2 3">
    <name type="scientific">Protopolystoma xenopodis</name>
    <dbReference type="NCBI Taxonomy" id="117903"/>
    <lineage>
        <taxon>Eukaryota</taxon>
        <taxon>Metazoa</taxon>
        <taxon>Spiralia</taxon>
        <taxon>Lophotrochozoa</taxon>
        <taxon>Platyhelminthes</taxon>
        <taxon>Monogenea</taxon>
        <taxon>Polyopisthocotylea</taxon>
        <taxon>Polystomatidea</taxon>
        <taxon>Polystomatidae</taxon>
        <taxon>Protopolystoma</taxon>
    </lineage>
</organism>
<accession>A0A3S5B3C1</accession>
<comment type="caution">
    <text evidence="2">The sequence shown here is derived from an EMBL/GenBank/DDBJ whole genome shotgun (WGS) entry which is preliminary data.</text>
</comment>
<dbReference type="EMBL" id="CAAALY010249373">
    <property type="protein sequence ID" value="VEL35236.1"/>
    <property type="molecule type" value="Genomic_DNA"/>
</dbReference>
<gene>
    <name evidence="2" type="ORF">PXEA_LOCUS28676</name>
</gene>
<proteinExistence type="predicted"/>
<evidence type="ECO:0000313" key="2">
    <source>
        <dbReference type="EMBL" id="VEL35236.1"/>
    </source>
</evidence>
<evidence type="ECO:0000313" key="3">
    <source>
        <dbReference type="Proteomes" id="UP000784294"/>
    </source>
</evidence>
<keyword evidence="1" id="KW-0732">Signal</keyword>
<keyword evidence="3" id="KW-1185">Reference proteome</keyword>
<feature type="signal peptide" evidence="1">
    <location>
        <begin position="1"/>
        <end position="29"/>
    </location>
</feature>
<dbReference type="AlphaFoldDB" id="A0A3S5B3C1"/>
<feature type="chain" id="PRO_5018624882" evidence="1">
    <location>
        <begin position="30"/>
        <end position="260"/>
    </location>
</feature>
<name>A0A3S5B3C1_9PLAT</name>
<protein>
    <submittedName>
        <fullName evidence="2">Uncharacterized protein</fullName>
    </submittedName>
</protein>
<dbReference type="Proteomes" id="UP000784294">
    <property type="component" value="Unassembled WGS sequence"/>
</dbReference>
<evidence type="ECO:0000256" key="1">
    <source>
        <dbReference type="SAM" id="SignalP"/>
    </source>
</evidence>
<reference evidence="2" key="1">
    <citation type="submission" date="2018-11" db="EMBL/GenBank/DDBJ databases">
        <authorList>
            <consortium name="Pathogen Informatics"/>
        </authorList>
    </citation>
    <scope>NUCLEOTIDE SEQUENCE</scope>
</reference>